<proteinExistence type="predicted"/>
<evidence type="ECO:0000313" key="1">
    <source>
        <dbReference type="EMBL" id="SCF49248.1"/>
    </source>
</evidence>
<dbReference type="Proteomes" id="UP000183585">
    <property type="component" value="Unassembled WGS sequence"/>
</dbReference>
<gene>
    <name evidence="1" type="ORF">GA0070563_12165</name>
</gene>
<reference evidence="2" key="1">
    <citation type="submission" date="2016-06" db="EMBL/GenBank/DDBJ databases">
        <authorList>
            <person name="Varghese N."/>
            <person name="Submissions Spin"/>
        </authorList>
    </citation>
    <scope>NUCLEOTIDE SEQUENCE [LARGE SCALE GENOMIC DNA]</scope>
    <source>
        <strain evidence="2">DSM 43168</strain>
    </source>
</reference>
<organism evidence="1 2">
    <name type="scientific">Micromonospora carbonacea</name>
    <dbReference type="NCBI Taxonomy" id="47853"/>
    <lineage>
        <taxon>Bacteria</taxon>
        <taxon>Bacillati</taxon>
        <taxon>Actinomycetota</taxon>
        <taxon>Actinomycetes</taxon>
        <taxon>Micromonosporales</taxon>
        <taxon>Micromonosporaceae</taxon>
        <taxon>Micromonospora</taxon>
    </lineage>
</organism>
<sequence>MRSTDRSIVLDEGDYRWTNEWNNPFSYEVSNYRDIHLAAGTYSWNCYTYPRANAGTYNSSCQLIRQSNNAVASTPNLIVEPACDGIYNGECGEWFSWESRLIQQ</sequence>
<accession>A0A1C5AVI8</accession>
<protein>
    <submittedName>
        <fullName evidence="1">Uncharacterized protein</fullName>
    </submittedName>
</protein>
<dbReference type="AlphaFoldDB" id="A0A1C5AVI8"/>
<keyword evidence="2" id="KW-1185">Reference proteome</keyword>
<dbReference type="EMBL" id="FMCT01000021">
    <property type="protein sequence ID" value="SCF49248.1"/>
    <property type="molecule type" value="Genomic_DNA"/>
</dbReference>
<evidence type="ECO:0000313" key="2">
    <source>
        <dbReference type="Proteomes" id="UP000183585"/>
    </source>
</evidence>
<name>A0A1C5AVI8_9ACTN</name>